<dbReference type="PANTHER" id="PTHR43364:SF4">
    <property type="entry name" value="NAD(P)-LINKED OXIDOREDUCTASE SUPERFAMILY PROTEIN"/>
    <property type="match status" value="1"/>
</dbReference>
<feature type="domain" description="NADP-dependent oxidoreductase" evidence="2">
    <location>
        <begin position="65"/>
        <end position="394"/>
    </location>
</feature>
<dbReference type="SUPFAM" id="SSF51430">
    <property type="entry name" value="NAD(P)-linked oxidoreductase"/>
    <property type="match status" value="1"/>
</dbReference>
<dbReference type="InterPro" id="IPR023210">
    <property type="entry name" value="NADP_OxRdtase_dom"/>
</dbReference>
<evidence type="ECO:0000313" key="4">
    <source>
        <dbReference type="Proteomes" id="UP001497512"/>
    </source>
</evidence>
<dbReference type="Proteomes" id="UP001497512">
    <property type="component" value="Chromosome 13"/>
</dbReference>
<keyword evidence="4" id="KW-1185">Reference proteome</keyword>
<dbReference type="PRINTS" id="PR00069">
    <property type="entry name" value="ALDKETRDTASE"/>
</dbReference>
<gene>
    <name evidence="3" type="ORF">CSSPTR1EN2_LOCUS5972</name>
</gene>
<name>A0ABP0TSW0_9BRYO</name>
<sequence>MMAVIAPPSSLCAPGFSALTVRRRPAAAARPAVSRRVVAVASPTRETTGLQYKKLGDSDLVISNVTLGTMTWGGQNTEAEAHEQLNYAFDHGINILDTAEGYPIPMAVEKKGQTELFIGNWLKSRPRDKVIVATKVSGYSERLSYLRKSGKPVRVDEENILEGVENSLQRLGIDYIDLLQIHWPDRYVPMFGEKKYDPSQWRESVPIVEQLQALKKVIDQGKVRYVGVSNETSWGVMEFCHAAKQLGLPKIVSIQNSYSLMVRTSFEVDLLEVCLPQNCNIGLLAYSPLAGGSLSGKYMDGDSATLKAARLCLFPGFMDRYNKSLAREAVSAYVDVARRHNLTPVELALGYVRGCSHVTSSIIGATTMEQLKENISAFTRSELLSEDVLTDIEKVFVRYKDPAFR</sequence>
<keyword evidence="1" id="KW-0560">Oxidoreductase</keyword>
<dbReference type="Pfam" id="PF00248">
    <property type="entry name" value="Aldo_ket_red"/>
    <property type="match status" value="1"/>
</dbReference>
<dbReference type="InterPro" id="IPR050523">
    <property type="entry name" value="AKR_Detox_Biosynth"/>
</dbReference>
<dbReference type="InterPro" id="IPR020471">
    <property type="entry name" value="AKR"/>
</dbReference>
<dbReference type="PANTHER" id="PTHR43364">
    <property type="entry name" value="NADH-SPECIFIC METHYLGLYOXAL REDUCTASE-RELATED"/>
    <property type="match status" value="1"/>
</dbReference>
<reference evidence="3" key="1">
    <citation type="submission" date="2024-02" db="EMBL/GenBank/DDBJ databases">
        <authorList>
            <consortium name="ELIXIR-Norway"/>
            <consortium name="Elixir Norway"/>
        </authorList>
    </citation>
    <scope>NUCLEOTIDE SEQUENCE</scope>
</reference>
<evidence type="ECO:0000313" key="3">
    <source>
        <dbReference type="EMBL" id="CAK9201568.1"/>
    </source>
</evidence>
<dbReference type="Gene3D" id="3.20.20.100">
    <property type="entry name" value="NADP-dependent oxidoreductase domain"/>
    <property type="match status" value="1"/>
</dbReference>
<dbReference type="CDD" id="cd19094">
    <property type="entry name" value="AKR_Tas-like"/>
    <property type="match status" value="1"/>
</dbReference>
<organism evidence="3 4">
    <name type="scientific">Sphagnum troendelagicum</name>
    <dbReference type="NCBI Taxonomy" id="128251"/>
    <lineage>
        <taxon>Eukaryota</taxon>
        <taxon>Viridiplantae</taxon>
        <taxon>Streptophyta</taxon>
        <taxon>Embryophyta</taxon>
        <taxon>Bryophyta</taxon>
        <taxon>Sphagnophytina</taxon>
        <taxon>Sphagnopsida</taxon>
        <taxon>Sphagnales</taxon>
        <taxon>Sphagnaceae</taxon>
        <taxon>Sphagnum</taxon>
    </lineage>
</organism>
<dbReference type="InterPro" id="IPR036812">
    <property type="entry name" value="NAD(P)_OxRdtase_dom_sf"/>
</dbReference>
<accession>A0ABP0TSW0</accession>
<evidence type="ECO:0000259" key="2">
    <source>
        <dbReference type="Pfam" id="PF00248"/>
    </source>
</evidence>
<evidence type="ECO:0000256" key="1">
    <source>
        <dbReference type="ARBA" id="ARBA00023002"/>
    </source>
</evidence>
<protein>
    <recommendedName>
        <fullName evidence="2">NADP-dependent oxidoreductase domain-containing protein</fullName>
    </recommendedName>
</protein>
<dbReference type="EMBL" id="OZ019905">
    <property type="protein sequence ID" value="CAK9201568.1"/>
    <property type="molecule type" value="Genomic_DNA"/>
</dbReference>
<proteinExistence type="predicted"/>